<keyword evidence="1" id="KW-0808">Transferase</keyword>
<evidence type="ECO:0000256" key="2">
    <source>
        <dbReference type="SAM" id="Phobius"/>
    </source>
</evidence>
<dbReference type="SUPFAM" id="SSF53335">
    <property type="entry name" value="S-adenosyl-L-methionine-dependent methyltransferases"/>
    <property type="match status" value="1"/>
</dbReference>
<reference evidence="3 4" key="1">
    <citation type="journal article" date="2016" name="Nat. Commun.">
        <title>Thousands of microbial genomes shed light on interconnected biogeochemical processes in an aquifer system.</title>
        <authorList>
            <person name="Anantharaman K."/>
            <person name="Brown C.T."/>
            <person name="Hug L.A."/>
            <person name="Sharon I."/>
            <person name="Castelle C.J."/>
            <person name="Probst A.J."/>
            <person name="Thomas B.C."/>
            <person name="Singh A."/>
            <person name="Wilkins M.J."/>
            <person name="Karaoz U."/>
            <person name="Brodie E.L."/>
            <person name="Williams K.H."/>
            <person name="Hubbard S.S."/>
            <person name="Banfield J.F."/>
        </authorList>
    </citation>
    <scope>NUCLEOTIDE SEQUENCE [LARGE SCALE GENOMIC DNA]</scope>
</reference>
<feature type="transmembrane region" description="Helical" evidence="2">
    <location>
        <begin position="263"/>
        <end position="283"/>
    </location>
</feature>
<dbReference type="Gene3D" id="3.40.50.150">
    <property type="entry name" value="Vaccinia Virus protein VP39"/>
    <property type="match status" value="1"/>
</dbReference>
<comment type="caution">
    <text evidence="3">The sequence shown here is derived from an EMBL/GenBank/DDBJ whole genome shotgun (WGS) entry which is preliminary data.</text>
</comment>
<accession>A0A1F6AIH1</accession>
<sequence length="304" mass="34871">MKSIIERTRCPFCKNKGQQLPHLPLYLHCSVCRLAWVKRFVIPTYEEKYYQGTSPLASKLLKPVSTFFYLIRSLYVGTEQKKLWIDVGAGDGSFLKTVRAEKKIGVEVSASARRLMKDAGIATLTDEEFLKKNNLNADVISFWHVLEHVPNPWDYIAASKKNLIPKHGRLVIGVPNIDCLEYYVFGSHWFHTPKFHIWENTPVSIELLLKQYGFKVESIDYWSPEHHLPCLLQTFINASTGSQGALHRFIRRGHDATFRPKDAFWSIFWLTVGSPIVILFWIAGSLMHKSGTIVVTAAHEKKKN</sequence>
<dbReference type="CDD" id="cd02440">
    <property type="entry name" value="AdoMet_MTases"/>
    <property type="match status" value="1"/>
</dbReference>
<dbReference type="PANTHER" id="PTHR43861:SF3">
    <property type="entry name" value="PUTATIVE (AFU_ORTHOLOGUE AFUA_2G14390)-RELATED"/>
    <property type="match status" value="1"/>
</dbReference>
<dbReference type="Pfam" id="PF13489">
    <property type="entry name" value="Methyltransf_23"/>
    <property type="match status" value="1"/>
</dbReference>
<dbReference type="InterPro" id="IPR029063">
    <property type="entry name" value="SAM-dependent_MTases_sf"/>
</dbReference>
<dbReference type="AlphaFoldDB" id="A0A1F6AIH1"/>
<evidence type="ECO:0000313" key="4">
    <source>
        <dbReference type="Proteomes" id="UP000178759"/>
    </source>
</evidence>
<dbReference type="GO" id="GO:0016740">
    <property type="term" value="F:transferase activity"/>
    <property type="evidence" value="ECO:0007669"/>
    <property type="project" value="UniProtKB-KW"/>
</dbReference>
<evidence type="ECO:0000256" key="1">
    <source>
        <dbReference type="ARBA" id="ARBA00022679"/>
    </source>
</evidence>
<dbReference type="STRING" id="1798392.A3A79_04940"/>
<keyword evidence="2" id="KW-0472">Membrane</keyword>
<keyword evidence="2" id="KW-0812">Transmembrane</keyword>
<keyword evidence="2" id="KW-1133">Transmembrane helix</keyword>
<dbReference type="EMBL" id="MFJV01000001">
    <property type="protein sequence ID" value="OGG24501.1"/>
    <property type="molecule type" value="Genomic_DNA"/>
</dbReference>
<dbReference type="Proteomes" id="UP000178759">
    <property type="component" value="Unassembled WGS sequence"/>
</dbReference>
<protein>
    <recommendedName>
        <fullName evidence="5">Methyltransferase</fullName>
    </recommendedName>
</protein>
<name>A0A1F6AIH1_9BACT</name>
<proteinExistence type="predicted"/>
<evidence type="ECO:0000313" key="3">
    <source>
        <dbReference type="EMBL" id="OGG24501.1"/>
    </source>
</evidence>
<gene>
    <name evidence="3" type="ORF">A3A79_04940</name>
</gene>
<dbReference type="PANTHER" id="PTHR43861">
    <property type="entry name" value="TRANS-ACONITATE 2-METHYLTRANSFERASE-RELATED"/>
    <property type="match status" value="1"/>
</dbReference>
<evidence type="ECO:0008006" key="5">
    <source>
        <dbReference type="Google" id="ProtNLM"/>
    </source>
</evidence>
<organism evidence="3 4">
    <name type="scientific">Candidatus Gottesmanbacteria bacterium RIFCSPLOWO2_01_FULL_43_11b</name>
    <dbReference type="NCBI Taxonomy" id="1798392"/>
    <lineage>
        <taxon>Bacteria</taxon>
        <taxon>Candidatus Gottesmaniibacteriota</taxon>
    </lineage>
</organism>